<sequence>MLPKNALGLAIKYCRGQWNKLVAFLQDGRLELDNNLAKRSIKPFVMGRKNWLISNTSRGAVASSIIYSLIETAKEKHLKIIYPKDYGFCQYIICG</sequence>
<dbReference type="InterPro" id="IPR004291">
    <property type="entry name" value="Transposase_IS66_central"/>
</dbReference>
<name>A0ABS2Q7J5_9BACL</name>
<accession>A0ABS2Q7J5</accession>
<comment type="caution">
    <text evidence="2">The sequence shown here is derived from an EMBL/GenBank/DDBJ whole genome shotgun (WGS) entry which is preliminary data.</text>
</comment>
<organism evidence="2 3">
    <name type="scientific">Sporolactobacillus spathodeae</name>
    <dbReference type="NCBI Taxonomy" id="1465502"/>
    <lineage>
        <taxon>Bacteria</taxon>
        <taxon>Bacillati</taxon>
        <taxon>Bacillota</taxon>
        <taxon>Bacilli</taxon>
        <taxon>Bacillales</taxon>
        <taxon>Sporolactobacillaceae</taxon>
        <taxon>Sporolactobacillus</taxon>
    </lineage>
</organism>
<protein>
    <recommendedName>
        <fullName evidence="1">Transposase IS66 central domain-containing protein</fullName>
    </recommendedName>
</protein>
<reference evidence="2 3" key="1">
    <citation type="submission" date="2021-01" db="EMBL/GenBank/DDBJ databases">
        <title>Genomic Encyclopedia of Type Strains, Phase IV (KMG-IV): sequencing the most valuable type-strain genomes for metagenomic binning, comparative biology and taxonomic classification.</title>
        <authorList>
            <person name="Goeker M."/>
        </authorList>
    </citation>
    <scope>NUCLEOTIDE SEQUENCE [LARGE SCALE GENOMIC DNA]</scope>
    <source>
        <strain evidence="2 3">DSM 100968</strain>
    </source>
</reference>
<feature type="domain" description="Transposase IS66 central" evidence="1">
    <location>
        <begin position="2"/>
        <end position="61"/>
    </location>
</feature>
<dbReference type="PANTHER" id="PTHR33678">
    <property type="entry name" value="BLL1576 PROTEIN"/>
    <property type="match status" value="1"/>
</dbReference>
<evidence type="ECO:0000313" key="3">
    <source>
        <dbReference type="Proteomes" id="UP000823201"/>
    </source>
</evidence>
<dbReference type="Pfam" id="PF03050">
    <property type="entry name" value="DDE_Tnp_IS66"/>
    <property type="match status" value="1"/>
</dbReference>
<dbReference type="InterPro" id="IPR052344">
    <property type="entry name" value="Transposase-related"/>
</dbReference>
<evidence type="ECO:0000313" key="2">
    <source>
        <dbReference type="EMBL" id="MBM7657745.1"/>
    </source>
</evidence>
<dbReference type="EMBL" id="JAFBEV010000008">
    <property type="protein sequence ID" value="MBM7657745.1"/>
    <property type="molecule type" value="Genomic_DNA"/>
</dbReference>
<proteinExistence type="predicted"/>
<evidence type="ECO:0000259" key="1">
    <source>
        <dbReference type="Pfam" id="PF03050"/>
    </source>
</evidence>
<keyword evidence="3" id="KW-1185">Reference proteome</keyword>
<dbReference type="PANTHER" id="PTHR33678:SF1">
    <property type="entry name" value="BLL1576 PROTEIN"/>
    <property type="match status" value="1"/>
</dbReference>
<dbReference type="Proteomes" id="UP000823201">
    <property type="component" value="Unassembled WGS sequence"/>
</dbReference>
<gene>
    <name evidence="2" type="ORF">JOC27_001195</name>
</gene>